<accession>A0A9P5UDM6</accession>
<protein>
    <recommendedName>
        <fullName evidence="4">C2 domain-containing protein</fullName>
    </recommendedName>
</protein>
<dbReference type="CDD" id="cd08681">
    <property type="entry name" value="C2_fungal_Inn1p-like"/>
    <property type="match status" value="1"/>
</dbReference>
<dbReference type="InterPro" id="IPR035892">
    <property type="entry name" value="C2_domain_sf"/>
</dbReference>
<evidence type="ECO:0000313" key="6">
    <source>
        <dbReference type="Proteomes" id="UP000772434"/>
    </source>
</evidence>
<dbReference type="GO" id="GO:0046872">
    <property type="term" value="F:metal ion binding"/>
    <property type="evidence" value="ECO:0007669"/>
    <property type="project" value="UniProtKB-KW"/>
</dbReference>
<dbReference type="PROSITE" id="PS50004">
    <property type="entry name" value="C2"/>
    <property type="match status" value="1"/>
</dbReference>
<dbReference type="SMART" id="SM00239">
    <property type="entry name" value="C2"/>
    <property type="match status" value="1"/>
</dbReference>
<keyword evidence="1" id="KW-0479">Metal-binding</keyword>
<feature type="compositionally biased region" description="Pro residues" evidence="3">
    <location>
        <begin position="475"/>
        <end position="490"/>
    </location>
</feature>
<feature type="compositionally biased region" description="Pro residues" evidence="3">
    <location>
        <begin position="599"/>
        <end position="609"/>
    </location>
</feature>
<dbReference type="InterPro" id="IPR000008">
    <property type="entry name" value="C2_dom"/>
</dbReference>
<dbReference type="EMBL" id="JADNRY010000006">
    <property type="protein sequence ID" value="KAF9076380.1"/>
    <property type="molecule type" value="Genomic_DNA"/>
</dbReference>
<feature type="region of interest" description="Disordered" evidence="3">
    <location>
        <begin position="267"/>
        <end position="304"/>
    </location>
</feature>
<organism evidence="5 6">
    <name type="scientific">Rhodocollybia butyracea</name>
    <dbReference type="NCBI Taxonomy" id="206335"/>
    <lineage>
        <taxon>Eukaryota</taxon>
        <taxon>Fungi</taxon>
        <taxon>Dikarya</taxon>
        <taxon>Basidiomycota</taxon>
        <taxon>Agaricomycotina</taxon>
        <taxon>Agaricomycetes</taxon>
        <taxon>Agaricomycetidae</taxon>
        <taxon>Agaricales</taxon>
        <taxon>Marasmiineae</taxon>
        <taxon>Omphalotaceae</taxon>
        <taxon>Rhodocollybia</taxon>
    </lineage>
</organism>
<feature type="region of interest" description="Disordered" evidence="3">
    <location>
        <begin position="70"/>
        <end position="89"/>
    </location>
</feature>
<evidence type="ECO:0000259" key="4">
    <source>
        <dbReference type="PROSITE" id="PS50004"/>
    </source>
</evidence>
<dbReference type="SUPFAM" id="SSF49562">
    <property type="entry name" value="C2 domain (Calcium/lipid-binding domain, CaLB)"/>
    <property type="match status" value="1"/>
</dbReference>
<feature type="compositionally biased region" description="Polar residues" evidence="3">
    <location>
        <begin position="444"/>
        <end position="468"/>
    </location>
</feature>
<dbReference type="PANTHER" id="PTHR46502">
    <property type="entry name" value="C2 DOMAIN-CONTAINING"/>
    <property type="match status" value="1"/>
</dbReference>
<comment type="caution">
    <text evidence="5">The sequence shown here is derived from an EMBL/GenBank/DDBJ whole genome shotgun (WGS) entry which is preliminary data.</text>
</comment>
<evidence type="ECO:0000256" key="2">
    <source>
        <dbReference type="ARBA" id="ARBA00022837"/>
    </source>
</evidence>
<reference evidence="5" key="1">
    <citation type="submission" date="2020-11" db="EMBL/GenBank/DDBJ databases">
        <authorList>
            <consortium name="DOE Joint Genome Institute"/>
            <person name="Ahrendt S."/>
            <person name="Riley R."/>
            <person name="Andreopoulos W."/>
            <person name="Labutti K."/>
            <person name="Pangilinan J."/>
            <person name="Ruiz-Duenas F.J."/>
            <person name="Barrasa J.M."/>
            <person name="Sanchez-Garcia M."/>
            <person name="Camarero S."/>
            <person name="Miyauchi S."/>
            <person name="Serrano A."/>
            <person name="Linde D."/>
            <person name="Babiker R."/>
            <person name="Drula E."/>
            <person name="Ayuso-Fernandez I."/>
            <person name="Pacheco R."/>
            <person name="Padilla G."/>
            <person name="Ferreira P."/>
            <person name="Barriuso J."/>
            <person name="Kellner H."/>
            <person name="Castanera R."/>
            <person name="Alfaro M."/>
            <person name="Ramirez L."/>
            <person name="Pisabarro A.G."/>
            <person name="Kuo A."/>
            <person name="Tritt A."/>
            <person name="Lipzen A."/>
            <person name="He G."/>
            <person name="Yan M."/>
            <person name="Ng V."/>
            <person name="Cullen D."/>
            <person name="Martin F."/>
            <person name="Rosso M.-N."/>
            <person name="Henrissat B."/>
            <person name="Hibbett D."/>
            <person name="Martinez A.T."/>
            <person name="Grigoriev I.V."/>
        </authorList>
    </citation>
    <scope>NUCLEOTIDE SEQUENCE</scope>
    <source>
        <strain evidence="5">AH 40177</strain>
    </source>
</reference>
<keyword evidence="6" id="KW-1185">Reference proteome</keyword>
<evidence type="ECO:0000256" key="3">
    <source>
        <dbReference type="SAM" id="MobiDB-lite"/>
    </source>
</evidence>
<feature type="domain" description="C2" evidence="4">
    <location>
        <begin position="1"/>
        <end position="136"/>
    </location>
</feature>
<dbReference type="PANTHER" id="PTHR46502:SF2">
    <property type="entry name" value="16 KDA PHLOEM PROTEIN 2"/>
    <property type="match status" value="1"/>
</dbReference>
<dbReference type="Pfam" id="PF00168">
    <property type="entry name" value="C2"/>
    <property type="match status" value="1"/>
</dbReference>
<keyword evidence="2" id="KW-0106">Calcium</keyword>
<evidence type="ECO:0000256" key="1">
    <source>
        <dbReference type="ARBA" id="ARBA00022723"/>
    </source>
</evidence>
<dbReference type="AlphaFoldDB" id="A0A9P5UDM6"/>
<gene>
    <name evidence="5" type="ORF">BDP27DRAFT_1284103</name>
</gene>
<dbReference type="Gene3D" id="2.60.40.150">
    <property type="entry name" value="C2 domain"/>
    <property type="match status" value="1"/>
</dbReference>
<name>A0A9P5UDM6_9AGAR</name>
<proteinExistence type="predicted"/>
<dbReference type="Proteomes" id="UP000772434">
    <property type="component" value="Unassembled WGS sequence"/>
</dbReference>
<sequence length="623" mass="67622">MTTTPREIGTLVVVVLKANHLPNKRHIGKQDPYCAVTLNNQTRRTKAIKKGGQHPEWDEEIRFQLYEDDEEPSKTKLNSGTPPPPPPKNDKILKIKGGTFMKVACYADDAREPDLIGDGLVDLKEVITKGESDEWYTLTYKDRFAGKVYLEMTLYSNEPEPPKKRKATTLPTAEYIGPGVFIPEGGQSNRIVSASMVQDQSRRQSDSYSSIRPSSSLAQLDLYQAPYEQNQAVDSLTRSMGEFGISNNRRISSVSSYRPASSAGFSTVSSQSSYELGQPQLPYPGEHDSVQPSAYRPPPPPTRKARYSIPTSSSGFMPLSNSVSSLHSSTSSVFSMPHATGSSYLPPPSQTPAPYHHYPPAPSVMYDAGGYSLPSQTPLPMNGTTAAYDAGVYPPIPSQTPFPSSYSSNIHSSHSFENGSSILTHSESYPYPNQGSEFPLQLAPPSQATPPETYTVTSPSRDNLSSSAGPGGSRPLPPQPQGFIQPPPLPYGTYMNAPAPSNLNGFPSVPPPPPIPRRSTSPLNGSPQPHYMNENHVAALPSTLPVPPPPQTPLRRTSLPPPPVHANSYPSLPALPPPSDFRGIPPPPPVGSHIQQFYPPGPPPRPPTQPAYYHEPPQNVYTD</sequence>
<dbReference type="OrthoDB" id="270970at2759"/>
<feature type="region of interest" description="Disordered" evidence="3">
    <location>
        <begin position="418"/>
        <end position="623"/>
    </location>
</feature>
<feature type="compositionally biased region" description="Pro residues" evidence="3">
    <location>
        <begin position="573"/>
        <end position="590"/>
    </location>
</feature>
<dbReference type="InterPro" id="IPR037791">
    <property type="entry name" value="C2_fungal_Inn1"/>
</dbReference>
<evidence type="ECO:0000313" key="5">
    <source>
        <dbReference type="EMBL" id="KAF9076380.1"/>
    </source>
</evidence>
<feature type="compositionally biased region" description="Polar residues" evidence="3">
    <location>
        <begin position="418"/>
        <end position="436"/>
    </location>
</feature>